<dbReference type="PANTHER" id="PTHR32182:SF0">
    <property type="entry name" value="DNA REPLICATION AND REPAIR PROTEIN RECF"/>
    <property type="match status" value="1"/>
</dbReference>
<dbReference type="SUPFAM" id="SSF52540">
    <property type="entry name" value="P-loop containing nucleoside triphosphate hydrolases"/>
    <property type="match status" value="1"/>
</dbReference>
<sequence length="782" mass="87928">MTERINKLSIRNFRGATHPLDLEFDKNKSVILIFGENGSGKSTIVDALECVGSGSTAFLNDWKVGAKKTAYIPTLGKALTDVDISLAFGNQTYNAKINAKSVQLCETPNRPKTKVLRRKSLQAFIDADPAQRYKEVATFLDIPQIEASEVSLRQAYKNAKEVFDSVTQASVQAQEALHGLWEVEGSPGLMEPFMGKRFKTAEQWARSQAKANTQLLESSVAKLKAGLKHSDNLARNTEAYTQASEEFKQAEEKLEQAKKVLQGIEAEENKSNAQLVTLLEDAKAYLEESPDKVCPVCEQTEIDAGVLVKRLAQRIEGMDKLKQANGVIKQASINQKTKSELLQGAENKLLNAAESAQAHFVNNLQDKNVIKQQRESDNPLAIQSAINLNAELAAKKEQLQAEYDNAQKQINTLSSIKQLINTLDEKLGEAKQSEVVQKKLGQAVEIFESKRKAYVETVLLNIATSVDELYQKIHPHEDIGGLKLKLDERKRGSLVYGVAFKNKQDIQPQPYYSESHLDTLGLCIFLALAKRSDADKTIVILDDVLGSVDQQHLGRTLDMLLSQSENFAQIIMATHYRPLRDRFRYSHNPTTPVQLIELKPWNFEQGIRSSKTKLYVDELRQQLKEDDFRRDVIASQAGQLFENLLEFISRTYRCKVPHTIEPRFTFGELASAPNKNLKQSLKIVQQKNDEQNNKQYETELQTIYNKLTEAINVRNLVGCHFNQWAGELGDQEIKDMAELSLELADALICIHCGSLPASKKSGSYWECYCKKTQMHPLQQPSK</sequence>
<evidence type="ECO:0000313" key="3">
    <source>
        <dbReference type="EMBL" id="VAW57315.1"/>
    </source>
</evidence>
<dbReference type="EMBL" id="UOFF01000370">
    <property type="protein sequence ID" value="VAW57315.1"/>
    <property type="molecule type" value="Genomic_DNA"/>
</dbReference>
<dbReference type="GO" id="GO:0006302">
    <property type="term" value="P:double-strand break repair"/>
    <property type="evidence" value="ECO:0007669"/>
    <property type="project" value="InterPro"/>
</dbReference>
<feature type="coiled-coil region" evidence="1">
    <location>
        <begin position="674"/>
        <end position="706"/>
    </location>
</feature>
<dbReference type="InterPro" id="IPR027417">
    <property type="entry name" value="P-loop_NTPase"/>
</dbReference>
<protein>
    <recommendedName>
        <fullName evidence="2">Rad50/SbcC-type AAA domain-containing protein</fullName>
    </recommendedName>
</protein>
<feature type="domain" description="Rad50/SbcC-type AAA" evidence="2">
    <location>
        <begin position="7"/>
        <end position="287"/>
    </location>
</feature>
<dbReference type="AlphaFoldDB" id="A0A3B0WMZ3"/>
<dbReference type="Gene3D" id="3.40.50.300">
    <property type="entry name" value="P-loop containing nucleotide triphosphate hydrolases"/>
    <property type="match status" value="2"/>
</dbReference>
<proteinExistence type="predicted"/>
<gene>
    <name evidence="3" type="ORF">MNBD_GAMMA07-2794</name>
</gene>
<dbReference type="GO" id="GO:0000731">
    <property type="term" value="P:DNA synthesis involved in DNA repair"/>
    <property type="evidence" value="ECO:0007669"/>
    <property type="project" value="TreeGrafter"/>
</dbReference>
<evidence type="ECO:0000259" key="2">
    <source>
        <dbReference type="Pfam" id="PF13476"/>
    </source>
</evidence>
<feature type="coiled-coil region" evidence="1">
    <location>
        <begin position="382"/>
        <end position="416"/>
    </location>
</feature>
<reference evidence="3" key="1">
    <citation type="submission" date="2018-06" db="EMBL/GenBank/DDBJ databases">
        <authorList>
            <person name="Zhirakovskaya E."/>
        </authorList>
    </citation>
    <scope>NUCLEOTIDE SEQUENCE</scope>
</reference>
<dbReference type="PANTHER" id="PTHR32182">
    <property type="entry name" value="DNA REPLICATION AND REPAIR PROTEIN RECF"/>
    <property type="match status" value="1"/>
</dbReference>
<dbReference type="Pfam" id="PF13476">
    <property type="entry name" value="AAA_23"/>
    <property type="match status" value="1"/>
</dbReference>
<accession>A0A3B0WMZ3</accession>
<dbReference type="GO" id="GO:0016887">
    <property type="term" value="F:ATP hydrolysis activity"/>
    <property type="evidence" value="ECO:0007669"/>
    <property type="project" value="InterPro"/>
</dbReference>
<name>A0A3B0WMZ3_9ZZZZ</name>
<keyword evidence="1" id="KW-0175">Coiled coil</keyword>
<organism evidence="3">
    <name type="scientific">hydrothermal vent metagenome</name>
    <dbReference type="NCBI Taxonomy" id="652676"/>
    <lineage>
        <taxon>unclassified sequences</taxon>
        <taxon>metagenomes</taxon>
        <taxon>ecological metagenomes</taxon>
    </lineage>
</organism>
<feature type="coiled-coil region" evidence="1">
    <location>
        <begin position="233"/>
        <end position="274"/>
    </location>
</feature>
<evidence type="ECO:0000256" key="1">
    <source>
        <dbReference type="SAM" id="Coils"/>
    </source>
</evidence>
<dbReference type="InterPro" id="IPR038729">
    <property type="entry name" value="Rad50/SbcC_AAA"/>
</dbReference>